<proteinExistence type="inferred from homology"/>
<evidence type="ECO:0000313" key="4">
    <source>
        <dbReference type="EMBL" id="EAW09975.1"/>
    </source>
</evidence>
<evidence type="ECO:0000256" key="3">
    <source>
        <dbReference type="SAM" id="SignalP"/>
    </source>
</evidence>
<organism evidence="4 5">
    <name type="scientific">Aspergillus clavatus (strain ATCC 1007 / CBS 513.65 / DSM 816 / NCTC 3887 / NRRL 1 / QM 1276 / 107)</name>
    <dbReference type="NCBI Taxonomy" id="344612"/>
    <lineage>
        <taxon>Eukaryota</taxon>
        <taxon>Fungi</taxon>
        <taxon>Dikarya</taxon>
        <taxon>Ascomycota</taxon>
        <taxon>Pezizomycotina</taxon>
        <taxon>Eurotiomycetes</taxon>
        <taxon>Eurotiomycetidae</taxon>
        <taxon>Eurotiales</taxon>
        <taxon>Aspergillaceae</taxon>
        <taxon>Aspergillus</taxon>
        <taxon>Aspergillus subgen. Fumigati</taxon>
    </lineage>
</organism>
<dbReference type="KEGG" id="act:ACLA_041970"/>
<feature type="signal peptide" evidence="3">
    <location>
        <begin position="1"/>
        <end position="18"/>
    </location>
</feature>
<evidence type="ECO:0000313" key="5">
    <source>
        <dbReference type="Proteomes" id="UP000006701"/>
    </source>
</evidence>
<evidence type="ECO:0000256" key="2">
    <source>
        <dbReference type="ARBA" id="ARBA00022801"/>
    </source>
</evidence>
<dbReference type="PANTHER" id="PTHR43695:SF1">
    <property type="entry name" value="RHAMNOGALACTURONAN ACETYLESTERASE"/>
    <property type="match status" value="1"/>
</dbReference>
<dbReference type="OrthoDB" id="2141316at2759"/>
<dbReference type="Proteomes" id="UP000006701">
    <property type="component" value="Unassembled WGS sequence"/>
</dbReference>
<dbReference type="InterPro" id="IPR036514">
    <property type="entry name" value="SGNH_hydro_sf"/>
</dbReference>
<dbReference type="GO" id="GO:0016788">
    <property type="term" value="F:hydrolase activity, acting on ester bonds"/>
    <property type="evidence" value="ECO:0007669"/>
    <property type="project" value="InterPro"/>
</dbReference>
<keyword evidence="2" id="KW-0378">Hydrolase</keyword>
<accession>A1CLF1</accession>
<dbReference type="VEuPathDB" id="FungiDB:ACLA_041970"/>
<dbReference type="AlphaFoldDB" id="A1CLF1"/>
<dbReference type="SUPFAM" id="SSF52266">
    <property type="entry name" value="SGNH hydrolase"/>
    <property type="match status" value="1"/>
</dbReference>
<dbReference type="InterPro" id="IPR001087">
    <property type="entry name" value="GDSL"/>
</dbReference>
<sequence length="254" mass="26736">MKTLALLSSLALLPGTLGATLYLAGDSTMARAGGGHGTDGWGQYISSSVSASVSNKAMAGRSARSYTREGRFQAIADVLQQGDYVVIEFGHNDGGSLSTRHNDNGRTDCAGTGGETCRTVYNGVTETVLTFPKYLENAARMFQAKGAKVLIASQTPNNPWETGSFAYAPSRFVGYAQLAARVAGVDYVDHGAYVADILKSLGLQTVDSYFPNDHTHTSAKGAQVVANAFLKAVACSSVALKDILKTTDFQGKCL</sequence>
<dbReference type="PANTHER" id="PTHR43695">
    <property type="entry name" value="PUTATIVE (AFU_ORTHOLOGUE AFUA_2G17250)-RELATED"/>
    <property type="match status" value="1"/>
</dbReference>
<dbReference type="GeneID" id="4702931"/>
<keyword evidence="3" id="KW-0732">Signal</keyword>
<gene>
    <name evidence="4" type="ORF">ACLA_041970</name>
</gene>
<feature type="chain" id="PRO_5002633557" evidence="3">
    <location>
        <begin position="19"/>
        <end position="254"/>
    </location>
</feature>
<dbReference type="eggNOG" id="ENOG502RY37">
    <property type="taxonomic scope" value="Eukaryota"/>
</dbReference>
<dbReference type="EMBL" id="DS027056">
    <property type="protein sequence ID" value="EAW09975.1"/>
    <property type="molecule type" value="Genomic_DNA"/>
</dbReference>
<comment type="similarity">
    <text evidence="1">Belongs to the 'GDSL' lipolytic enzyme family.</text>
</comment>
<dbReference type="OMA" id="QMGHNDA"/>
<protein>
    <submittedName>
        <fullName evidence="4">Rhamnogalacturonan acetylesterase, putative</fullName>
    </submittedName>
</protein>
<dbReference type="InterPro" id="IPR037459">
    <property type="entry name" value="RhgT-like"/>
</dbReference>
<reference evidence="4 5" key="1">
    <citation type="journal article" date="2008" name="PLoS Genet.">
        <title>Genomic islands in the pathogenic filamentous fungus Aspergillus fumigatus.</title>
        <authorList>
            <person name="Fedorova N.D."/>
            <person name="Khaldi N."/>
            <person name="Joardar V.S."/>
            <person name="Maiti R."/>
            <person name="Amedeo P."/>
            <person name="Anderson M.J."/>
            <person name="Crabtree J."/>
            <person name="Silva J.C."/>
            <person name="Badger J.H."/>
            <person name="Albarraq A."/>
            <person name="Angiuoli S."/>
            <person name="Bussey H."/>
            <person name="Bowyer P."/>
            <person name="Cotty P.J."/>
            <person name="Dyer P.S."/>
            <person name="Egan A."/>
            <person name="Galens K."/>
            <person name="Fraser-Liggett C.M."/>
            <person name="Haas B.J."/>
            <person name="Inman J.M."/>
            <person name="Kent R."/>
            <person name="Lemieux S."/>
            <person name="Malavazi I."/>
            <person name="Orvis J."/>
            <person name="Roemer T."/>
            <person name="Ronning C.M."/>
            <person name="Sundaram J.P."/>
            <person name="Sutton G."/>
            <person name="Turner G."/>
            <person name="Venter J.C."/>
            <person name="White O.R."/>
            <person name="Whitty B.R."/>
            <person name="Youngman P."/>
            <person name="Wolfe K.H."/>
            <person name="Goldman G.H."/>
            <person name="Wortman J.R."/>
            <person name="Jiang B."/>
            <person name="Denning D.W."/>
            <person name="Nierman W.C."/>
        </authorList>
    </citation>
    <scope>NUCLEOTIDE SEQUENCE [LARGE SCALE GENOMIC DNA]</scope>
    <source>
        <strain evidence="5">ATCC 1007 / CBS 513.65 / DSM 816 / NCTC 3887 / NRRL 1</strain>
    </source>
</reference>
<evidence type="ECO:0000256" key="1">
    <source>
        <dbReference type="ARBA" id="ARBA00008668"/>
    </source>
</evidence>
<dbReference type="Gene3D" id="3.40.50.1110">
    <property type="entry name" value="SGNH hydrolase"/>
    <property type="match status" value="1"/>
</dbReference>
<keyword evidence="5" id="KW-1185">Reference proteome</keyword>
<dbReference type="RefSeq" id="XP_001271401.1">
    <property type="nucleotide sequence ID" value="XM_001271400.1"/>
</dbReference>
<dbReference type="Pfam" id="PF00657">
    <property type="entry name" value="Lipase_GDSL"/>
    <property type="match status" value="1"/>
</dbReference>
<dbReference type="HOGENOM" id="CLU_065859_0_0_1"/>
<name>A1CLF1_ASPCL</name>